<accession>A0A0D8XLQ6</accession>
<feature type="signal peptide" evidence="1">
    <location>
        <begin position="1"/>
        <end position="22"/>
    </location>
</feature>
<evidence type="ECO:0000313" key="2">
    <source>
        <dbReference type="EMBL" id="KJH44709.1"/>
    </source>
</evidence>
<evidence type="ECO:0008006" key="4">
    <source>
        <dbReference type="Google" id="ProtNLM"/>
    </source>
</evidence>
<evidence type="ECO:0000313" key="3">
    <source>
        <dbReference type="Proteomes" id="UP000053766"/>
    </source>
</evidence>
<protein>
    <recommendedName>
        <fullName evidence="4">Secreted protein</fullName>
    </recommendedName>
</protein>
<sequence length="66" mass="7630">MLRLVCIVVLHLLRLKIQKALPKQCNIDHMSLMVTEKRCISEQIPKDHCIIVHSLASRAIFPCSFF</sequence>
<name>A0A0D8XLQ6_DICVI</name>
<keyword evidence="1" id="KW-0732">Signal</keyword>
<organism evidence="2 3">
    <name type="scientific">Dictyocaulus viviparus</name>
    <name type="common">Bovine lungworm</name>
    <dbReference type="NCBI Taxonomy" id="29172"/>
    <lineage>
        <taxon>Eukaryota</taxon>
        <taxon>Metazoa</taxon>
        <taxon>Ecdysozoa</taxon>
        <taxon>Nematoda</taxon>
        <taxon>Chromadorea</taxon>
        <taxon>Rhabditida</taxon>
        <taxon>Rhabditina</taxon>
        <taxon>Rhabditomorpha</taxon>
        <taxon>Strongyloidea</taxon>
        <taxon>Metastrongylidae</taxon>
        <taxon>Dictyocaulus</taxon>
    </lineage>
</organism>
<reference evidence="2 3" key="1">
    <citation type="submission" date="2013-11" db="EMBL/GenBank/DDBJ databases">
        <title>Draft genome of the bovine lungworm Dictyocaulus viviparus.</title>
        <authorList>
            <person name="Mitreva M."/>
        </authorList>
    </citation>
    <scope>NUCLEOTIDE SEQUENCE [LARGE SCALE GENOMIC DNA]</scope>
    <source>
        <strain evidence="2 3">HannoverDv2000</strain>
    </source>
</reference>
<dbReference type="AlphaFoldDB" id="A0A0D8XLQ6"/>
<proteinExistence type="predicted"/>
<reference evidence="3" key="2">
    <citation type="journal article" date="2016" name="Sci. Rep.">
        <title>Dictyocaulus viviparus genome, variome and transcriptome elucidate lungworm biology and support future intervention.</title>
        <authorList>
            <person name="McNulty S.N."/>
            <person name="Strube C."/>
            <person name="Rosa B.A."/>
            <person name="Martin J.C."/>
            <person name="Tyagi R."/>
            <person name="Choi Y.J."/>
            <person name="Wang Q."/>
            <person name="Hallsworth Pepin K."/>
            <person name="Zhang X."/>
            <person name="Ozersky P."/>
            <person name="Wilson R.K."/>
            <person name="Sternberg P.W."/>
            <person name="Gasser R.B."/>
            <person name="Mitreva M."/>
        </authorList>
    </citation>
    <scope>NUCLEOTIDE SEQUENCE [LARGE SCALE GENOMIC DNA]</scope>
    <source>
        <strain evidence="3">HannoverDv2000</strain>
    </source>
</reference>
<dbReference type="EMBL" id="KN716454">
    <property type="protein sequence ID" value="KJH44709.1"/>
    <property type="molecule type" value="Genomic_DNA"/>
</dbReference>
<feature type="chain" id="PRO_5002335781" description="Secreted protein" evidence="1">
    <location>
        <begin position="23"/>
        <end position="66"/>
    </location>
</feature>
<evidence type="ECO:0000256" key="1">
    <source>
        <dbReference type="SAM" id="SignalP"/>
    </source>
</evidence>
<dbReference type="Proteomes" id="UP000053766">
    <property type="component" value="Unassembled WGS sequence"/>
</dbReference>
<gene>
    <name evidence="2" type="ORF">DICVIV_09266</name>
</gene>
<keyword evidence="3" id="KW-1185">Reference proteome</keyword>